<dbReference type="EMBL" id="RHHS01000008">
    <property type="protein sequence ID" value="RNB61203.1"/>
    <property type="molecule type" value="Genomic_DNA"/>
</dbReference>
<dbReference type="InterPro" id="IPR021415">
    <property type="entry name" value="SAV0927-like"/>
</dbReference>
<proteinExistence type="predicted"/>
<evidence type="ECO:0000313" key="1">
    <source>
        <dbReference type="EMBL" id="RNB61203.1"/>
    </source>
</evidence>
<accession>A0A3M8BD39</accession>
<evidence type="ECO:0000313" key="2">
    <source>
        <dbReference type="Proteomes" id="UP000268829"/>
    </source>
</evidence>
<comment type="caution">
    <text evidence="1">The sequence shown here is derived from an EMBL/GenBank/DDBJ whole genome shotgun (WGS) entry which is preliminary data.</text>
</comment>
<dbReference type="Pfam" id="PF11256">
    <property type="entry name" value="SAV0927-like"/>
    <property type="match status" value="1"/>
</dbReference>
<dbReference type="OrthoDB" id="2381902at2"/>
<dbReference type="AlphaFoldDB" id="A0A3M8BD39"/>
<protein>
    <submittedName>
        <fullName evidence="1">DUF3055 domain-containing protein</fullName>
    </submittedName>
</protein>
<organism evidence="1 2">
    <name type="scientific">Brevibacillus gelatini</name>
    <dbReference type="NCBI Taxonomy" id="1655277"/>
    <lineage>
        <taxon>Bacteria</taxon>
        <taxon>Bacillati</taxon>
        <taxon>Bacillota</taxon>
        <taxon>Bacilli</taxon>
        <taxon>Bacillales</taxon>
        <taxon>Paenibacillaceae</taxon>
        <taxon>Brevibacillus</taxon>
    </lineage>
</organism>
<dbReference type="RefSeq" id="WP_122903152.1">
    <property type="nucleotide sequence ID" value="NZ_RHHS01000008.1"/>
</dbReference>
<dbReference type="Proteomes" id="UP000268829">
    <property type="component" value="Unassembled WGS sequence"/>
</dbReference>
<reference evidence="1 2" key="1">
    <citation type="submission" date="2018-10" db="EMBL/GenBank/DDBJ databases">
        <title>Phylogenomics of Brevibacillus.</title>
        <authorList>
            <person name="Dunlap C."/>
        </authorList>
    </citation>
    <scope>NUCLEOTIDE SEQUENCE [LARGE SCALE GENOMIC DNA]</scope>
    <source>
        <strain evidence="1 2">DSM 100115</strain>
    </source>
</reference>
<name>A0A3M8BD39_9BACL</name>
<gene>
    <name evidence="1" type="ORF">EDM57_02290</name>
</gene>
<keyword evidence="2" id="KW-1185">Reference proteome</keyword>
<sequence length="89" mass="10266">MANDLFYLYDESEDTKTRFVSFMGESTRFDLAITTTSRFYGKKLVINIQNGRSAIIGEDDLREEGYLEFAFNLSEAEAEELKTFLETVI</sequence>